<sequence length="421" mass="46188">MPSNSSAPRMLVRFAIIFMCARAASAQAQATTDELAVQPWTFAGYGSAGLVHSSERNADFTSNVINPGRAGMSKHTSYDVDSRFAGQINYESNADWSAVLQVITERNLDKDFSPRVEWANIKYRYSPELSIRIGRTALPIFLLGDYRKASYALPWVRPPVEVYGGLPVSNSDGIDVSYSWRTGGLKNVTQGSFGRTRVRVGNSAHANARQLIGISNTTTTDNLTVRASIMTATLTVDIAKPLFDAFRQFGPPGAALAERYDVSNKRTSVAAIGFTYDPGSWFLMGETGRLNARSYLGNKSVSYLGTGYRWNAFTPFVTYSRAKAHQPLFDAGLPVSAYPAQVVPLAIGLNQQLNGLLRTIAAQHTVSTGVRWDFARDYSLKLQYDRLRPEGVSNGTLINVQPGFRSGHPVHVVSTMLDFVF</sequence>
<accession>A0ABZ0Y7C0</accession>
<feature type="signal peptide" evidence="1">
    <location>
        <begin position="1"/>
        <end position="30"/>
    </location>
</feature>
<gene>
    <name evidence="2" type="ORF">SR858_13740</name>
</gene>
<name>A0ABZ0Y7C0_9BURK</name>
<dbReference type="EMBL" id="CP140152">
    <property type="protein sequence ID" value="WQH07352.1"/>
    <property type="molecule type" value="Genomic_DNA"/>
</dbReference>
<dbReference type="Gene3D" id="2.40.160.10">
    <property type="entry name" value="Porin"/>
    <property type="match status" value="1"/>
</dbReference>
<dbReference type="InterPro" id="IPR023614">
    <property type="entry name" value="Porin_dom_sf"/>
</dbReference>
<feature type="chain" id="PRO_5045506156" description="Porin" evidence="1">
    <location>
        <begin position="31"/>
        <end position="421"/>
    </location>
</feature>
<reference evidence="2 3" key="1">
    <citation type="submission" date="2023-11" db="EMBL/GenBank/DDBJ databases">
        <title>MicrobeMod: A computational toolkit for identifying prokaryotic methylation and restriction-modification with nanopore sequencing.</title>
        <authorList>
            <person name="Crits-Christoph A."/>
            <person name="Kang S.C."/>
            <person name="Lee H."/>
            <person name="Ostrov N."/>
        </authorList>
    </citation>
    <scope>NUCLEOTIDE SEQUENCE [LARGE SCALE GENOMIC DNA]</scope>
    <source>
        <strain evidence="2 3">ATCC 25935</strain>
    </source>
</reference>
<dbReference type="SUPFAM" id="SSF56935">
    <property type="entry name" value="Porins"/>
    <property type="match status" value="1"/>
</dbReference>
<proteinExistence type="predicted"/>
<dbReference type="RefSeq" id="WP_154820121.1">
    <property type="nucleotide sequence ID" value="NZ_CP140152.1"/>
</dbReference>
<evidence type="ECO:0000256" key="1">
    <source>
        <dbReference type="SAM" id="SignalP"/>
    </source>
</evidence>
<dbReference type="GeneID" id="43165854"/>
<keyword evidence="3" id="KW-1185">Reference proteome</keyword>
<evidence type="ECO:0000313" key="2">
    <source>
        <dbReference type="EMBL" id="WQH07352.1"/>
    </source>
</evidence>
<organism evidence="2 3">
    <name type="scientific">Duganella zoogloeoides</name>
    <dbReference type="NCBI Taxonomy" id="75659"/>
    <lineage>
        <taxon>Bacteria</taxon>
        <taxon>Pseudomonadati</taxon>
        <taxon>Pseudomonadota</taxon>
        <taxon>Betaproteobacteria</taxon>
        <taxon>Burkholderiales</taxon>
        <taxon>Oxalobacteraceae</taxon>
        <taxon>Telluria group</taxon>
        <taxon>Duganella</taxon>
    </lineage>
</organism>
<keyword evidence="1" id="KW-0732">Signal</keyword>
<evidence type="ECO:0008006" key="4">
    <source>
        <dbReference type="Google" id="ProtNLM"/>
    </source>
</evidence>
<dbReference type="Proteomes" id="UP001326110">
    <property type="component" value="Chromosome"/>
</dbReference>
<protein>
    <recommendedName>
        <fullName evidence="4">Porin</fullName>
    </recommendedName>
</protein>
<evidence type="ECO:0000313" key="3">
    <source>
        <dbReference type="Proteomes" id="UP001326110"/>
    </source>
</evidence>